<comment type="caution">
    <text evidence="2">The sequence shown here is derived from an EMBL/GenBank/DDBJ whole genome shotgun (WGS) entry which is preliminary data.</text>
</comment>
<evidence type="ECO:0000313" key="3">
    <source>
        <dbReference type="Proteomes" id="UP000640583"/>
    </source>
</evidence>
<accession>A0A8J7ICM2</accession>
<feature type="region of interest" description="Disordered" evidence="1">
    <location>
        <begin position="1"/>
        <end position="37"/>
    </location>
</feature>
<evidence type="ECO:0000256" key="1">
    <source>
        <dbReference type="SAM" id="MobiDB-lite"/>
    </source>
</evidence>
<protein>
    <submittedName>
        <fullName evidence="2">Uncharacterized protein</fullName>
    </submittedName>
</protein>
<reference evidence="2" key="1">
    <citation type="submission" date="2020-10" db="EMBL/GenBank/DDBJ databases">
        <title>Paenihalocynthiibacter styelae gen. nov., sp. nov., isolated from stalked sea squirt Styela clava.</title>
        <authorList>
            <person name="Kim Y.-O."/>
            <person name="Yoon J.-H."/>
        </authorList>
    </citation>
    <scope>NUCLEOTIDE SEQUENCE</scope>
    <source>
        <strain evidence="2">MYP1-1</strain>
    </source>
</reference>
<dbReference type="AlphaFoldDB" id="A0A8J7ICM2"/>
<evidence type="ECO:0000313" key="2">
    <source>
        <dbReference type="EMBL" id="MBI1492944.1"/>
    </source>
</evidence>
<organism evidence="2 3">
    <name type="scientific">Halocynthiibacter styelae</name>
    <dbReference type="NCBI Taxonomy" id="2761955"/>
    <lineage>
        <taxon>Bacteria</taxon>
        <taxon>Pseudomonadati</taxon>
        <taxon>Pseudomonadota</taxon>
        <taxon>Alphaproteobacteria</taxon>
        <taxon>Rhodobacterales</taxon>
        <taxon>Paracoccaceae</taxon>
        <taxon>Halocynthiibacter</taxon>
    </lineage>
</organism>
<name>A0A8J7ICM2_9RHOB</name>
<sequence>MKINQFTGASRRDRSSAGNEPRAIADTENSVRERERRQMQAAVCIEHRAPKFAYQQAASASSGSAH</sequence>
<dbReference type="EMBL" id="JADCKQ010000003">
    <property type="protein sequence ID" value="MBI1492944.1"/>
    <property type="molecule type" value="Genomic_DNA"/>
</dbReference>
<dbReference type="Proteomes" id="UP000640583">
    <property type="component" value="Unassembled WGS sequence"/>
</dbReference>
<proteinExistence type="predicted"/>
<gene>
    <name evidence="2" type="ORF">H1D41_04775</name>
</gene>
<dbReference type="RefSeq" id="WP_228847837.1">
    <property type="nucleotide sequence ID" value="NZ_JADCKQ010000003.1"/>
</dbReference>
<keyword evidence="3" id="KW-1185">Reference proteome</keyword>
<feature type="compositionally biased region" description="Basic and acidic residues" evidence="1">
    <location>
        <begin position="23"/>
        <end position="37"/>
    </location>
</feature>